<dbReference type="AlphaFoldDB" id="A0AAD7UKH8"/>
<keyword evidence="6" id="KW-0472">Membrane</keyword>
<dbReference type="InterPro" id="IPR027417">
    <property type="entry name" value="P-loop_NTPase"/>
</dbReference>
<evidence type="ECO:0000256" key="6">
    <source>
        <dbReference type="SAM" id="Phobius"/>
    </source>
</evidence>
<proteinExistence type="inferred from homology"/>
<dbReference type="Gene3D" id="1.20.58.420">
    <property type="entry name" value="AHSP"/>
    <property type="match status" value="1"/>
</dbReference>
<dbReference type="InterPro" id="IPR030386">
    <property type="entry name" value="G_GB1_RHD3_dom"/>
</dbReference>
<keyword evidence="6" id="KW-0812">Transmembrane</keyword>
<feature type="region of interest" description="Disordered" evidence="5">
    <location>
        <begin position="1"/>
        <end position="21"/>
    </location>
</feature>
<dbReference type="GO" id="GO:0005525">
    <property type="term" value="F:GTP binding"/>
    <property type="evidence" value="ECO:0007669"/>
    <property type="project" value="UniProtKB-KW"/>
</dbReference>
<dbReference type="InterPro" id="IPR015894">
    <property type="entry name" value="Guanylate-bd_N"/>
</dbReference>
<evidence type="ECO:0000256" key="1">
    <source>
        <dbReference type="ARBA" id="ARBA00022741"/>
    </source>
</evidence>
<keyword evidence="6" id="KW-1133">Transmembrane helix</keyword>
<evidence type="ECO:0000313" key="8">
    <source>
        <dbReference type="EMBL" id="KAJ8608441.1"/>
    </source>
</evidence>
<evidence type="ECO:0000256" key="4">
    <source>
        <dbReference type="PROSITE-ProRule" id="PRU01052"/>
    </source>
</evidence>
<keyword evidence="9" id="KW-1185">Reference proteome</keyword>
<keyword evidence="3" id="KW-0342">GTP-binding</keyword>
<comment type="caution">
    <text evidence="8">The sequence shown here is derived from an EMBL/GenBank/DDBJ whole genome shotgun (WGS) entry which is preliminary data.</text>
</comment>
<dbReference type="GO" id="GO:0003924">
    <property type="term" value="F:GTPase activity"/>
    <property type="evidence" value="ECO:0007669"/>
    <property type="project" value="InterPro"/>
</dbReference>
<dbReference type="PROSITE" id="PS51715">
    <property type="entry name" value="G_GB1_RHD3"/>
    <property type="match status" value="1"/>
</dbReference>
<comment type="similarity">
    <text evidence="4">Belongs to the TRAFAC class dynamin-like GTPase superfamily. GB1/RHD3 GTPase family.</text>
</comment>
<dbReference type="PANTHER" id="PTHR10751">
    <property type="entry name" value="GUANYLATE BINDING PROTEIN"/>
    <property type="match status" value="1"/>
</dbReference>
<accession>A0AAD7UKH8</accession>
<feature type="domain" description="GB1/RHD3-type G" evidence="7">
    <location>
        <begin position="59"/>
        <end position="354"/>
    </location>
</feature>
<organism evidence="8 9">
    <name type="scientific">Chrysophaeum taylorii</name>
    <dbReference type="NCBI Taxonomy" id="2483200"/>
    <lineage>
        <taxon>Eukaryota</taxon>
        <taxon>Sar</taxon>
        <taxon>Stramenopiles</taxon>
        <taxon>Ochrophyta</taxon>
        <taxon>Pelagophyceae</taxon>
        <taxon>Pelagomonadales</taxon>
        <taxon>Pelagomonadaceae</taxon>
        <taxon>Chrysophaeum</taxon>
    </lineage>
</organism>
<evidence type="ECO:0000256" key="3">
    <source>
        <dbReference type="ARBA" id="ARBA00023134"/>
    </source>
</evidence>
<dbReference type="Proteomes" id="UP001230188">
    <property type="component" value="Unassembled WGS sequence"/>
</dbReference>
<evidence type="ECO:0000313" key="9">
    <source>
        <dbReference type="Proteomes" id="UP001230188"/>
    </source>
</evidence>
<dbReference type="SUPFAM" id="SSF48340">
    <property type="entry name" value="Interferon-induced guanylate-binding protein 1 (GBP1), C-terminal domain"/>
    <property type="match status" value="1"/>
</dbReference>
<evidence type="ECO:0000259" key="7">
    <source>
        <dbReference type="PROSITE" id="PS51715"/>
    </source>
</evidence>
<dbReference type="Gene3D" id="3.40.50.300">
    <property type="entry name" value="P-loop containing nucleotide triphosphate hydrolases"/>
    <property type="match status" value="1"/>
</dbReference>
<evidence type="ECO:0000256" key="2">
    <source>
        <dbReference type="ARBA" id="ARBA00022801"/>
    </source>
</evidence>
<dbReference type="Pfam" id="PF02263">
    <property type="entry name" value="GBP"/>
    <property type="match status" value="1"/>
</dbReference>
<dbReference type="InterPro" id="IPR036543">
    <property type="entry name" value="Guanylate-bd_C_sf"/>
</dbReference>
<evidence type="ECO:0000256" key="5">
    <source>
        <dbReference type="SAM" id="MobiDB-lite"/>
    </source>
</evidence>
<dbReference type="SUPFAM" id="SSF52540">
    <property type="entry name" value="P-loop containing nucleoside triphosphate hydrolases"/>
    <property type="match status" value="1"/>
</dbReference>
<reference evidence="8" key="1">
    <citation type="submission" date="2023-01" db="EMBL/GenBank/DDBJ databases">
        <title>Metagenome sequencing of chrysophaentin producing Chrysophaeum taylorii.</title>
        <authorList>
            <person name="Davison J."/>
            <person name="Bewley C."/>
        </authorList>
    </citation>
    <scope>NUCLEOTIDE SEQUENCE</scope>
    <source>
        <strain evidence="8">NIES-1699</strain>
    </source>
</reference>
<keyword evidence="2" id="KW-0378">Hydrolase</keyword>
<gene>
    <name evidence="8" type="ORF">CTAYLR_009592</name>
</gene>
<feature type="transmembrane region" description="Helical" evidence="6">
    <location>
        <begin position="521"/>
        <end position="538"/>
    </location>
</feature>
<keyword evidence="1" id="KW-0547">Nucleotide-binding</keyword>
<feature type="compositionally biased region" description="Acidic residues" evidence="5">
    <location>
        <begin position="225"/>
        <end position="235"/>
    </location>
</feature>
<dbReference type="EMBL" id="JAQMWT010000168">
    <property type="protein sequence ID" value="KAJ8608441.1"/>
    <property type="molecule type" value="Genomic_DNA"/>
</dbReference>
<protein>
    <recommendedName>
        <fullName evidence="7">GB1/RHD3-type G domain-containing protein</fullName>
    </recommendedName>
</protein>
<name>A0AAD7UKH8_9STRA</name>
<sequence>MSTTTTTTTEGEAGIVEDDPLRGVPRPLQLVRTGDESNDYAFTLDEANLDELISKVPKDKPVAVVSVVGAFRTGKSFLLTLILRYLRHKTKFEEGDWVTCEGDKISEGNRNKTDSREGYSFEWRGGHERMTTGITVWSEPFFLEDLGLAVVVMDTQGLFDHEAPMALTASIFGLSTLVSSFQLYNVATRIQEDNLQHLALFSEYGRMAIREQLRAEATFQKRTEEEEEEEEEPEEEAPKPFQRLEFLVRDWPELEDEQTDEEMAAATDEYVSSVMASRHDPGLEGTRRQIRLCYDKVTCFLLPHPGLAITSPKYDGSISKLAPLFLRRLRTLMDRVFASQLEPKLVGGRTLAANELATYVRAYAGMFSEGAKFPQAQTVLEATSRANNQNAANRALDKFSDVMDAACGASLTAQFLPPAEFTAKINEAKQAAMEIFDAQANMGAQDLVDQQRAALQTEIAKQTERFKLVNDSRNPFKNAEFYVLPGLVAGGSWVVRHVTDAICPEDGSFVANTCNKVEHSLGQLYGLITFLLLLVAYFKFRGMFAHVKTVLQAAFAAAQQAAVQPDKKKNE</sequence>
<feature type="region of interest" description="Disordered" evidence="5">
    <location>
        <begin position="219"/>
        <end position="239"/>
    </location>
</feature>